<name>A0ABS9QI00_9HYPH</name>
<organism evidence="2 3">
    <name type="scientific">Mesorhizobium retamae</name>
    <dbReference type="NCBI Taxonomy" id="2912854"/>
    <lineage>
        <taxon>Bacteria</taxon>
        <taxon>Pseudomonadati</taxon>
        <taxon>Pseudomonadota</taxon>
        <taxon>Alphaproteobacteria</taxon>
        <taxon>Hyphomicrobiales</taxon>
        <taxon>Phyllobacteriaceae</taxon>
        <taxon>Mesorhizobium</taxon>
    </lineage>
</organism>
<keyword evidence="3" id="KW-1185">Reference proteome</keyword>
<sequence length="184" mass="20385">MTKDFRAPGGVVAMDRFHDTDAIHLAEARRRLAANDNRKVISIGPRNPQNSGIAELRALKSLTSTASEILTVMKAAVYVIGVSDAKCVKIGKATSPAKRLATLQTGNHEPLFLHRVFWVPTVREADRVEKLAHEYSGTDSIRLEGEWFECSPYQAHKSIERALDHFGSHYCVLTPALEEVYDAA</sequence>
<evidence type="ECO:0000313" key="3">
    <source>
        <dbReference type="Proteomes" id="UP001201701"/>
    </source>
</evidence>
<protein>
    <submittedName>
        <fullName evidence="2">GIY-YIG nuclease family protein</fullName>
    </submittedName>
</protein>
<dbReference type="InterPro" id="IPR018306">
    <property type="entry name" value="Phage_T5_Orf172_DNA-bd"/>
</dbReference>
<evidence type="ECO:0000313" key="2">
    <source>
        <dbReference type="EMBL" id="MCG7507077.1"/>
    </source>
</evidence>
<accession>A0ABS9QI00</accession>
<reference evidence="2 3" key="1">
    <citation type="submission" date="2022-02" db="EMBL/GenBank/DDBJ databases">
        <title>Draft genome sequence of Mezorhizobium retamae strain IRAMC:0171 isolated from Retama raetam nodules.</title>
        <authorList>
            <person name="Bengaied R."/>
            <person name="Sbissi I."/>
            <person name="Huber K."/>
            <person name="Ghodbane F."/>
            <person name="Nouioui I."/>
            <person name="Tarhouni M."/>
            <person name="Gtari M."/>
        </authorList>
    </citation>
    <scope>NUCLEOTIDE SEQUENCE [LARGE SCALE GENOMIC DNA]</scope>
    <source>
        <strain evidence="2 3">IRAMC:0171</strain>
    </source>
</reference>
<comment type="caution">
    <text evidence="2">The sequence shown here is derived from an EMBL/GenBank/DDBJ whole genome shotgun (WGS) entry which is preliminary data.</text>
</comment>
<evidence type="ECO:0000259" key="1">
    <source>
        <dbReference type="SMART" id="SM00974"/>
    </source>
</evidence>
<dbReference type="SMART" id="SM00974">
    <property type="entry name" value="T5orf172"/>
    <property type="match status" value="1"/>
</dbReference>
<gene>
    <name evidence="2" type="ORF">L4923_18775</name>
</gene>
<dbReference type="RefSeq" id="WP_239367879.1">
    <property type="nucleotide sequence ID" value="NZ_JAKREW010000020.1"/>
</dbReference>
<proteinExistence type="predicted"/>
<dbReference type="Pfam" id="PF10544">
    <property type="entry name" value="T5orf172"/>
    <property type="match status" value="1"/>
</dbReference>
<feature type="domain" description="Bacteriophage T5 Orf172 DNA-binding" evidence="1">
    <location>
        <begin position="82"/>
        <end position="162"/>
    </location>
</feature>
<dbReference type="Proteomes" id="UP001201701">
    <property type="component" value="Unassembled WGS sequence"/>
</dbReference>
<dbReference type="EMBL" id="JAKREW010000020">
    <property type="protein sequence ID" value="MCG7507077.1"/>
    <property type="molecule type" value="Genomic_DNA"/>
</dbReference>